<keyword evidence="9" id="KW-1185">Reference proteome</keyword>
<dbReference type="InterPro" id="IPR036162">
    <property type="entry name" value="Resolvase-like_N_sf"/>
</dbReference>
<evidence type="ECO:0000256" key="2">
    <source>
        <dbReference type="ARBA" id="ARBA00022908"/>
    </source>
</evidence>
<name>A0A838WWR3_9CORY</name>
<keyword evidence="2" id="KW-0229">DNA integration</keyword>
<evidence type="ECO:0000256" key="6">
    <source>
        <dbReference type="PROSITE-ProRule" id="PRU10137"/>
    </source>
</evidence>
<dbReference type="InterPro" id="IPR009057">
    <property type="entry name" value="Homeodomain-like_sf"/>
</dbReference>
<evidence type="ECO:0000313" key="9">
    <source>
        <dbReference type="Proteomes" id="UP000580709"/>
    </source>
</evidence>
<dbReference type="PROSITE" id="PS51736">
    <property type="entry name" value="RECOMBINASES_3"/>
    <property type="match status" value="1"/>
</dbReference>
<dbReference type="GO" id="GO:0000150">
    <property type="term" value="F:DNA strand exchange activity"/>
    <property type="evidence" value="ECO:0007669"/>
    <property type="project" value="InterPro"/>
</dbReference>
<gene>
    <name evidence="8" type="ORF">H0H28_07750</name>
</gene>
<accession>A0A838WWR3</accession>
<evidence type="ECO:0000259" key="7">
    <source>
        <dbReference type="PROSITE" id="PS51736"/>
    </source>
</evidence>
<evidence type="ECO:0000256" key="3">
    <source>
        <dbReference type="ARBA" id="ARBA00023125"/>
    </source>
</evidence>
<dbReference type="PANTHER" id="PTHR30461">
    <property type="entry name" value="DNA-INVERTASE FROM LAMBDOID PROPHAGE"/>
    <property type="match status" value="1"/>
</dbReference>
<evidence type="ECO:0000313" key="8">
    <source>
        <dbReference type="EMBL" id="MBA4505213.1"/>
    </source>
</evidence>
<feature type="active site" description="O-(5'-phospho-DNA)-serine intermediate" evidence="5 6">
    <location>
        <position position="12"/>
    </location>
</feature>
<dbReference type="PANTHER" id="PTHR30461:SF26">
    <property type="entry name" value="RESOLVASE HOMOLOG YNEB"/>
    <property type="match status" value="1"/>
</dbReference>
<dbReference type="SMART" id="SM00857">
    <property type="entry name" value="Resolvase"/>
    <property type="match status" value="1"/>
</dbReference>
<evidence type="ECO:0000256" key="4">
    <source>
        <dbReference type="ARBA" id="ARBA00023172"/>
    </source>
</evidence>
<dbReference type="GO" id="GO:0003677">
    <property type="term" value="F:DNA binding"/>
    <property type="evidence" value="ECO:0007669"/>
    <property type="project" value="UniProtKB-KW"/>
</dbReference>
<dbReference type="CDD" id="cd00569">
    <property type="entry name" value="HTH_Hin_like"/>
    <property type="match status" value="1"/>
</dbReference>
<evidence type="ECO:0000256" key="5">
    <source>
        <dbReference type="PIRSR" id="PIRSR606118-50"/>
    </source>
</evidence>
<dbReference type="InterPro" id="IPR006120">
    <property type="entry name" value="Resolvase_HTH_dom"/>
</dbReference>
<dbReference type="AlphaFoldDB" id="A0A838WWR3"/>
<dbReference type="SUPFAM" id="SSF46689">
    <property type="entry name" value="Homeodomain-like"/>
    <property type="match status" value="1"/>
</dbReference>
<dbReference type="Pfam" id="PF00239">
    <property type="entry name" value="Resolvase"/>
    <property type="match status" value="1"/>
</dbReference>
<comment type="similarity">
    <text evidence="1">Belongs to the site-specific recombinase resolvase family.</text>
</comment>
<proteinExistence type="inferred from homology"/>
<dbReference type="InterPro" id="IPR050639">
    <property type="entry name" value="SSR_resolvase"/>
</dbReference>
<feature type="domain" description="Resolvase/invertase-type recombinase catalytic" evidence="7">
    <location>
        <begin position="4"/>
        <end position="140"/>
    </location>
</feature>
<reference evidence="8 9" key="1">
    <citation type="submission" date="2020-07" db="EMBL/GenBank/DDBJ databases">
        <authorList>
            <person name="Khare M."/>
        </authorList>
    </citation>
    <scope>NUCLEOTIDE SEQUENCE [LARGE SCALE GENOMIC DNA]</scope>
    <source>
        <strain evidence="8 9">P8776</strain>
    </source>
</reference>
<dbReference type="InterPro" id="IPR006118">
    <property type="entry name" value="Recombinase_CS"/>
</dbReference>
<dbReference type="PROSITE" id="PS00397">
    <property type="entry name" value="RECOMBINASES_1"/>
    <property type="match status" value="1"/>
</dbReference>
<evidence type="ECO:0000256" key="1">
    <source>
        <dbReference type="ARBA" id="ARBA00009913"/>
    </source>
</evidence>
<dbReference type="InterPro" id="IPR006119">
    <property type="entry name" value="Resolv_N"/>
</dbReference>
<dbReference type="EMBL" id="JACEOR010000305">
    <property type="protein sequence ID" value="MBA4505213.1"/>
    <property type="molecule type" value="Genomic_DNA"/>
</dbReference>
<dbReference type="Gene3D" id="1.10.10.60">
    <property type="entry name" value="Homeodomain-like"/>
    <property type="match status" value="1"/>
</dbReference>
<dbReference type="RefSeq" id="WP_181729823.1">
    <property type="nucleotide sequence ID" value="NZ_JACEOR010000305.1"/>
</dbReference>
<dbReference type="SUPFAM" id="SSF53041">
    <property type="entry name" value="Resolvase-like"/>
    <property type="match status" value="1"/>
</dbReference>
<sequence length="189" mass="20884">MSGQTVSYIRVSTIDQNLARQREAIGDVDKEFVDKQSAKSRSARPGLDACLGYLRNGDTLKVASIDRLARSLVDLRNITDDIVSKGATVMFLKEHLTFAPGNTDARANLLLGILGSFAEFERALVRERQAEGIALAKKQGKYKGRKKALTPEQADEIRARATAGESKSVLATEYRVSRATIYRTIEEHQ</sequence>
<keyword evidence="3" id="KW-0238">DNA-binding</keyword>
<dbReference type="Proteomes" id="UP000580709">
    <property type="component" value="Unassembled WGS sequence"/>
</dbReference>
<dbReference type="CDD" id="cd03768">
    <property type="entry name" value="SR_ResInv"/>
    <property type="match status" value="1"/>
</dbReference>
<protein>
    <submittedName>
        <fullName evidence="8">Recombinase family protein</fullName>
    </submittedName>
</protein>
<dbReference type="Pfam" id="PF02796">
    <property type="entry name" value="HTH_7"/>
    <property type="match status" value="1"/>
</dbReference>
<keyword evidence="4" id="KW-0233">DNA recombination</keyword>
<dbReference type="Gene3D" id="3.40.50.1390">
    <property type="entry name" value="Resolvase, N-terminal catalytic domain"/>
    <property type="match status" value="1"/>
</dbReference>
<organism evidence="8 9">
    <name type="scientific">Corynebacterium sanguinis</name>
    <dbReference type="NCBI Taxonomy" id="2594913"/>
    <lineage>
        <taxon>Bacteria</taxon>
        <taxon>Bacillati</taxon>
        <taxon>Actinomycetota</taxon>
        <taxon>Actinomycetes</taxon>
        <taxon>Mycobacteriales</taxon>
        <taxon>Corynebacteriaceae</taxon>
        <taxon>Corynebacterium</taxon>
    </lineage>
</organism>
<dbReference type="GO" id="GO:0015074">
    <property type="term" value="P:DNA integration"/>
    <property type="evidence" value="ECO:0007669"/>
    <property type="project" value="UniProtKB-KW"/>
</dbReference>
<comment type="caution">
    <text evidence="8">The sequence shown here is derived from an EMBL/GenBank/DDBJ whole genome shotgun (WGS) entry which is preliminary data.</text>
</comment>